<dbReference type="Proteomes" id="UP000808337">
    <property type="component" value="Unassembled WGS sequence"/>
</dbReference>
<sequence>MKNLITLFLITLFFAHEVTAQTSIEAQAGGANFLGITINSRFNIPLSRSKEHRLSPSFGIGMLAPGWDQPTVIINTGLTYNYKSWGIGAEVSGFTSSPFAASSKPRDFVDMIVYPNLNYTLNIKPSFYLRFSAGSYFAFSKKIDPVTEISKFQFEHDVIPGAGISVGYKFK</sequence>
<dbReference type="AlphaFoldDB" id="A0A9D7SRX5"/>
<evidence type="ECO:0000313" key="1">
    <source>
        <dbReference type="EMBL" id="MBK9980871.1"/>
    </source>
</evidence>
<proteinExistence type="predicted"/>
<organism evidence="1 2">
    <name type="scientific">Candidatus Opimibacter skivensis</name>
    <dbReference type="NCBI Taxonomy" id="2982028"/>
    <lineage>
        <taxon>Bacteria</taxon>
        <taxon>Pseudomonadati</taxon>
        <taxon>Bacteroidota</taxon>
        <taxon>Saprospiria</taxon>
        <taxon>Saprospirales</taxon>
        <taxon>Saprospiraceae</taxon>
        <taxon>Candidatus Opimibacter</taxon>
    </lineage>
</organism>
<name>A0A9D7SRX5_9BACT</name>
<reference evidence="1 2" key="1">
    <citation type="submission" date="2020-10" db="EMBL/GenBank/DDBJ databases">
        <title>Connecting structure to function with the recovery of over 1000 high-quality activated sludge metagenome-assembled genomes encoding full-length rRNA genes using long-read sequencing.</title>
        <authorList>
            <person name="Singleton C.M."/>
            <person name="Petriglieri F."/>
            <person name="Kristensen J.M."/>
            <person name="Kirkegaard R.H."/>
            <person name="Michaelsen T.Y."/>
            <person name="Andersen M.H."/>
            <person name="Karst S.M."/>
            <person name="Dueholm M.S."/>
            <person name="Nielsen P.H."/>
            <person name="Albertsen M."/>
        </authorList>
    </citation>
    <scope>NUCLEOTIDE SEQUENCE [LARGE SCALE GENOMIC DNA]</scope>
    <source>
        <strain evidence="1">Ribe_18-Q3-R11-54_MAXAC.273</strain>
    </source>
</reference>
<evidence type="ECO:0000313" key="2">
    <source>
        <dbReference type="Proteomes" id="UP000808337"/>
    </source>
</evidence>
<protein>
    <submittedName>
        <fullName evidence="1">Uncharacterized protein</fullName>
    </submittedName>
</protein>
<gene>
    <name evidence="1" type="ORF">IPP15_00360</name>
</gene>
<comment type="caution">
    <text evidence="1">The sequence shown here is derived from an EMBL/GenBank/DDBJ whole genome shotgun (WGS) entry which is preliminary data.</text>
</comment>
<accession>A0A9D7SRX5</accession>
<dbReference type="EMBL" id="JADKGY010000001">
    <property type="protein sequence ID" value="MBK9980871.1"/>
    <property type="molecule type" value="Genomic_DNA"/>
</dbReference>